<gene>
    <name evidence="2" type="ORF">GUR47_25885</name>
</gene>
<dbReference type="AlphaFoldDB" id="A0A6B3QS85"/>
<evidence type="ECO:0000313" key="2">
    <source>
        <dbReference type="EMBL" id="NEV90060.1"/>
    </source>
</evidence>
<protein>
    <submittedName>
        <fullName evidence="2">HAD family hydrolase</fullName>
    </submittedName>
</protein>
<comment type="caution">
    <text evidence="2">The sequence shown here is derived from an EMBL/GenBank/DDBJ whole genome shotgun (WGS) entry which is preliminary data.</text>
</comment>
<dbReference type="GO" id="GO:0006281">
    <property type="term" value="P:DNA repair"/>
    <property type="evidence" value="ECO:0007669"/>
    <property type="project" value="TreeGrafter"/>
</dbReference>
<reference evidence="2" key="1">
    <citation type="journal article" date="2020" name="Microorganisms">
        <title>Isolation, Genomic and Metabolomic Characterization of Streptomyces tendae VITAKN with Quorum Sensing Inhibitory Activity from Southern India.</title>
        <authorList>
            <person name="Ishaque N.M."/>
            <person name="Burgsdorf I."/>
            <person name="Limlingan Malit J.J."/>
            <person name="Saha S."/>
            <person name="Teta R."/>
            <person name="Ewe D."/>
            <person name="Kannabiran K."/>
            <person name="Hrouzek P."/>
            <person name="Steindler L."/>
            <person name="Costantino V."/>
            <person name="Saurav K."/>
        </authorList>
    </citation>
    <scope>NUCLEOTIDE SEQUENCE</scope>
    <source>
        <strain evidence="2">VITAKN</strain>
    </source>
</reference>
<dbReference type="InterPro" id="IPR036412">
    <property type="entry name" value="HAD-like_sf"/>
</dbReference>
<dbReference type="PANTHER" id="PTHR43434:SF1">
    <property type="entry name" value="PHOSPHOGLYCOLATE PHOSPHATASE"/>
    <property type="match status" value="1"/>
</dbReference>
<dbReference type="Gene3D" id="3.40.50.1000">
    <property type="entry name" value="HAD superfamily/HAD-like"/>
    <property type="match status" value="1"/>
</dbReference>
<dbReference type="EMBL" id="JAAIFS010000006">
    <property type="protein sequence ID" value="NEV90060.1"/>
    <property type="molecule type" value="Genomic_DNA"/>
</dbReference>
<dbReference type="Pfam" id="PF00702">
    <property type="entry name" value="Hydrolase"/>
    <property type="match status" value="1"/>
</dbReference>
<keyword evidence="2" id="KW-0378">Hydrolase</keyword>
<dbReference type="SFLD" id="SFLDG01129">
    <property type="entry name" value="C1.5:_HAD__Beta-PGM__Phosphata"/>
    <property type="match status" value="1"/>
</dbReference>
<feature type="region of interest" description="Disordered" evidence="1">
    <location>
        <begin position="1"/>
        <end position="29"/>
    </location>
</feature>
<dbReference type="SUPFAM" id="SSF56784">
    <property type="entry name" value="HAD-like"/>
    <property type="match status" value="1"/>
</dbReference>
<evidence type="ECO:0000256" key="1">
    <source>
        <dbReference type="SAM" id="MobiDB-lite"/>
    </source>
</evidence>
<dbReference type="InterPro" id="IPR050155">
    <property type="entry name" value="HAD-like_hydrolase_sf"/>
</dbReference>
<name>A0A6B3QS85_STRTE</name>
<accession>A0A6B3QS85</accession>
<dbReference type="InterPro" id="IPR023214">
    <property type="entry name" value="HAD_sf"/>
</dbReference>
<dbReference type="PANTHER" id="PTHR43434">
    <property type="entry name" value="PHOSPHOGLYCOLATE PHOSPHATASE"/>
    <property type="match status" value="1"/>
</dbReference>
<dbReference type="GO" id="GO:0008967">
    <property type="term" value="F:phosphoglycolate phosphatase activity"/>
    <property type="evidence" value="ECO:0007669"/>
    <property type="project" value="TreeGrafter"/>
</dbReference>
<organism evidence="2">
    <name type="scientific">Streptomyces tendae</name>
    <dbReference type="NCBI Taxonomy" id="1932"/>
    <lineage>
        <taxon>Bacteria</taxon>
        <taxon>Bacillati</taxon>
        <taxon>Actinomycetota</taxon>
        <taxon>Actinomycetes</taxon>
        <taxon>Kitasatosporales</taxon>
        <taxon>Streptomycetaceae</taxon>
        <taxon>Streptomyces</taxon>
    </lineage>
</organism>
<dbReference type="SFLD" id="SFLDS00003">
    <property type="entry name" value="Haloacid_Dehalogenase"/>
    <property type="match status" value="1"/>
</dbReference>
<dbReference type="GO" id="GO:0005829">
    <property type="term" value="C:cytosol"/>
    <property type="evidence" value="ECO:0007669"/>
    <property type="project" value="TreeGrafter"/>
</dbReference>
<proteinExistence type="predicted"/>
<sequence length="277" mass="30280">MVRRPLGNHHHGHDTLLVTSDTDQTEPVGEWAGRDEQSEALRDLVVGARVVLWDFDGPICRLFAGYAADRVAGELVDWLERLGLKELLTQEEQVHPDPHALLAAVNRRHRRSDLVAEFEERLTREELRAVPTAWPTAYADALIRTWSALGVGLAVTTNNSPRVVSEYLATRGLLGCFAPHIYGRTGDPHLLKPDPYCLNRALSATGTAPARALMVGDSASDVTAARRAGVPFLGYGHNERKTKLLRDAGAKTVVHSLEPVLRLLWEAAGPGPGPDHA</sequence>
<feature type="compositionally biased region" description="Basic residues" evidence="1">
    <location>
        <begin position="1"/>
        <end position="12"/>
    </location>
</feature>